<proteinExistence type="inferred from homology"/>
<dbReference type="Proteomes" id="UP000318741">
    <property type="component" value="Chromosome"/>
</dbReference>
<keyword evidence="4" id="KW-0560">Oxidoreductase</keyword>
<dbReference type="InterPro" id="IPR001128">
    <property type="entry name" value="Cyt_P450"/>
</dbReference>
<dbReference type="Gene3D" id="1.10.630.10">
    <property type="entry name" value="Cytochrome P450"/>
    <property type="match status" value="1"/>
</dbReference>
<dbReference type="GO" id="GO:0004497">
    <property type="term" value="F:monooxygenase activity"/>
    <property type="evidence" value="ECO:0007669"/>
    <property type="project" value="UniProtKB-KW"/>
</dbReference>
<dbReference type="PRINTS" id="PR00385">
    <property type="entry name" value="P450"/>
</dbReference>
<keyword evidence="3 4" id="KW-0349">Heme</keyword>
<evidence type="ECO:0000313" key="5">
    <source>
        <dbReference type="EMBL" id="QDT18177.1"/>
    </source>
</evidence>
<name>A0A517PFK5_9PLAN</name>
<dbReference type="KEGG" id="acaf:CA12_43180"/>
<comment type="similarity">
    <text evidence="2 4">Belongs to the cytochrome P450 family.</text>
</comment>
<accession>A0A517PFK5</accession>
<keyword evidence="4" id="KW-0503">Monooxygenase</keyword>
<dbReference type="GO" id="GO:0020037">
    <property type="term" value="F:heme binding"/>
    <property type="evidence" value="ECO:0007669"/>
    <property type="project" value="InterPro"/>
</dbReference>
<keyword evidence="6" id="KW-1185">Reference proteome</keyword>
<comment type="cofactor">
    <cofactor evidence="1 3">
        <name>heme</name>
        <dbReference type="ChEBI" id="CHEBI:30413"/>
    </cofactor>
</comment>
<dbReference type="SUPFAM" id="SSF48264">
    <property type="entry name" value="Cytochrome P450"/>
    <property type="match status" value="1"/>
</dbReference>
<dbReference type="GO" id="GO:0005506">
    <property type="term" value="F:iron ion binding"/>
    <property type="evidence" value="ECO:0007669"/>
    <property type="project" value="InterPro"/>
</dbReference>
<dbReference type="PROSITE" id="PS00086">
    <property type="entry name" value="CYTOCHROME_P450"/>
    <property type="match status" value="1"/>
</dbReference>
<dbReference type="PANTHER" id="PTHR24305">
    <property type="entry name" value="CYTOCHROME P450"/>
    <property type="match status" value="1"/>
</dbReference>
<evidence type="ECO:0000256" key="2">
    <source>
        <dbReference type="ARBA" id="ARBA00010617"/>
    </source>
</evidence>
<gene>
    <name evidence="5" type="primary">ptlI</name>
    <name evidence="5" type="ORF">CA12_43180</name>
</gene>
<evidence type="ECO:0000256" key="1">
    <source>
        <dbReference type="ARBA" id="ARBA00001971"/>
    </source>
</evidence>
<reference evidence="5 6" key="1">
    <citation type="submission" date="2019-02" db="EMBL/GenBank/DDBJ databases">
        <title>Deep-cultivation of Planctomycetes and their phenomic and genomic characterization uncovers novel biology.</title>
        <authorList>
            <person name="Wiegand S."/>
            <person name="Jogler M."/>
            <person name="Boedeker C."/>
            <person name="Pinto D."/>
            <person name="Vollmers J."/>
            <person name="Rivas-Marin E."/>
            <person name="Kohn T."/>
            <person name="Peeters S.H."/>
            <person name="Heuer A."/>
            <person name="Rast P."/>
            <person name="Oberbeckmann S."/>
            <person name="Bunk B."/>
            <person name="Jeske O."/>
            <person name="Meyerdierks A."/>
            <person name="Storesund J.E."/>
            <person name="Kallscheuer N."/>
            <person name="Luecker S."/>
            <person name="Lage O.M."/>
            <person name="Pohl T."/>
            <person name="Merkel B.J."/>
            <person name="Hornburger P."/>
            <person name="Mueller R.-W."/>
            <person name="Bruemmer F."/>
            <person name="Labrenz M."/>
            <person name="Spormann A.M."/>
            <person name="Op den Camp H."/>
            <person name="Overmann J."/>
            <person name="Amann R."/>
            <person name="Jetten M.S.M."/>
            <person name="Mascher T."/>
            <person name="Medema M.H."/>
            <person name="Devos D.P."/>
            <person name="Kaster A.-K."/>
            <person name="Ovreas L."/>
            <person name="Rohde M."/>
            <person name="Galperin M.Y."/>
            <person name="Jogler C."/>
        </authorList>
    </citation>
    <scope>NUCLEOTIDE SEQUENCE [LARGE SCALE GENOMIC DNA]</scope>
    <source>
        <strain evidence="5 6">CA12</strain>
    </source>
</reference>
<dbReference type="InterPro" id="IPR017972">
    <property type="entry name" value="Cyt_P450_CS"/>
</dbReference>
<dbReference type="GO" id="GO:0016705">
    <property type="term" value="F:oxidoreductase activity, acting on paired donors, with incorporation or reduction of molecular oxygen"/>
    <property type="evidence" value="ECO:0007669"/>
    <property type="project" value="InterPro"/>
</dbReference>
<dbReference type="InterPro" id="IPR050121">
    <property type="entry name" value="Cytochrome_P450_monoxygenase"/>
</dbReference>
<dbReference type="PRINTS" id="PR00463">
    <property type="entry name" value="EP450I"/>
</dbReference>
<evidence type="ECO:0000256" key="3">
    <source>
        <dbReference type="PIRSR" id="PIRSR602401-1"/>
    </source>
</evidence>
<organism evidence="5 6">
    <name type="scientific">Alienimonas californiensis</name>
    <dbReference type="NCBI Taxonomy" id="2527989"/>
    <lineage>
        <taxon>Bacteria</taxon>
        <taxon>Pseudomonadati</taxon>
        <taxon>Planctomycetota</taxon>
        <taxon>Planctomycetia</taxon>
        <taxon>Planctomycetales</taxon>
        <taxon>Planctomycetaceae</taxon>
        <taxon>Alienimonas</taxon>
    </lineage>
</organism>
<dbReference type="AlphaFoldDB" id="A0A517PFK5"/>
<evidence type="ECO:0000313" key="6">
    <source>
        <dbReference type="Proteomes" id="UP000318741"/>
    </source>
</evidence>
<dbReference type="InterPro" id="IPR036396">
    <property type="entry name" value="Cyt_P450_sf"/>
</dbReference>
<dbReference type="InterPro" id="IPR002401">
    <property type="entry name" value="Cyt_P450_E_grp-I"/>
</dbReference>
<protein>
    <submittedName>
        <fullName evidence="5">Pentalenene oxygenase</fullName>
    </submittedName>
</protein>
<dbReference type="Pfam" id="PF00067">
    <property type="entry name" value="p450"/>
    <property type="match status" value="1"/>
</dbReference>
<evidence type="ECO:0000256" key="4">
    <source>
        <dbReference type="RuleBase" id="RU000461"/>
    </source>
</evidence>
<dbReference type="RefSeq" id="WP_242688073.1">
    <property type="nucleotide sequence ID" value="NZ_CP036265.1"/>
</dbReference>
<dbReference type="PANTHER" id="PTHR24305:SF166">
    <property type="entry name" value="CYTOCHROME P450 12A4, MITOCHONDRIAL-RELATED"/>
    <property type="match status" value="1"/>
</dbReference>
<feature type="binding site" description="axial binding residue" evidence="3">
    <location>
        <position position="426"/>
    </location>
    <ligand>
        <name>heme</name>
        <dbReference type="ChEBI" id="CHEBI:30413"/>
    </ligand>
    <ligandPart>
        <name>Fe</name>
        <dbReference type="ChEBI" id="CHEBI:18248"/>
    </ligandPart>
</feature>
<dbReference type="EMBL" id="CP036265">
    <property type="protein sequence ID" value="QDT18177.1"/>
    <property type="molecule type" value="Genomic_DNA"/>
</dbReference>
<keyword evidence="3 4" id="KW-0408">Iron</keyword>
<keyword evidence="3 4" id="KW-0479">Metal-binding</keyword>
<sequence length="510" mass="55156">MQPHANHAGCPFAAAAAAAAVGGAGGDAEPTAAPSIPMAPPAGKPITLGDLREFPADPAACMMRLYRKHGSLAQLRAEDGMSLTFVFSPELNRTVLSDGKRFHSKFFAIRGSRRSAQRRVTSGLLTMNGADHKRHRRMVMEPFSKRIMPAYHEAICDLTADLLNDWTPGGAIDLHEEMNGYMRKLTSAILFGLDDPELAYRTGEKIDRWVHLNHNTGLGALVSDAGYLESYDELLDLAESLEGDIEAMIKARRGRPPGRDVLSILIDAAEQDPEGGGITDSELIGHVTLLFGAAHLTTAHSLTWTLFLLAQHPEIARTLAREVAAGVAGDAATPGEADALPLLDQVIKESMRCLPASGYSQRLTAETVELGPLTLAPGSTVIFSQYVTHHLPELYADPMRFTPERWEDLKPPSYGYIPFGSGPRLCLGAMLATTVLKTVIPSVLKRYRLSCVTDSTVNAKIVSTMLGPTTTVPMEVHPADGLWQHRPVHGNVNTLVDLSHTHAQPLRKAA</sequence>